<dbReference type="SUPFAM" id="SSF48452">
    <property type="entry name" value="TPR-like"/>
    <property type="match status" value="2"/>
</dbReference>
<keyword evidence="3" id="KW-0539">Nucleus</keyword>
<evidence type="ECO:0000256" key="4">
    <source>
        <dbReference type="SAM" id="MobiDB-lite"/>
    </source>
</evidence>
<feature type="compositionally biased region" description="Basic residues" evidence="4">
    <location>
        <begin position="124"/>
        <end position="135"/>
    </location>
</feature>
<accession>A0AAV7ZIQ0</accession>
<dbReference type="PANTHER" id="PTHR44917">
    <property type="entry name" value="PROTEIN HIGH CHLOROPHYLL FLUORESCENT 107"/>
    <property type="match status" value="1"/>
</dbReference>
<evidence type="ECO:0000256" key="2">
    <source>
        <dbReference type="ARBA" id="ARBA00022737"/>
    </source>
</evidence>
<dbReference type="GO" id="GO:0003729">
    <property type="term" value="F:mRNA binding"/>
    <property type="evidence" value="ECO:0007669"/>
    <property type="project" value="InterPro"/>
</dbReference>
<comment type="subcellular location">
    <subcellularLocation>
        <location evidence="1">Nucleus</location>
    </subcellularLocation>
</comment>
<organism evidence="6 7">
    <name type="scientific">Anaeramoeba flamelloides</name>
    <dbReference type="NCBI Taxonomy" id="1746091"/>
    <lineage>
        <taxon>Eukaryota</taxon>
        <taxon>Metamonada</taxon>
        <taxon>Anaeramoebidae</taxon>
        <taxon>Anaeramoeba</taxon>
    </lineage>
</organism>
<dbReference type="GO" id="GO:0006417">
    <property type="term" value="P:regulation of translation"/>
    <property type="evidence" value="ECO:0007669"/>
    <property type="project" value="TreeGrafter"/>
</dbReference>
<feature type="compositionally biased region" description="Basic and acidic residues" evidence="4">
    <location>
        <begin position="266"/>
        <end position="278"/>
    </location>
</feature>
<reference evidence="6" key="1">
    <citation type="submission" date="2022-08" db="EMBL/GenBank/DDBJ databases">
        <title>Novel sulphate-reducing endosymbionts in the free-living metamonad Anaeramoeba.</title>
        <authorList>
            <person name="Jerlstrom-Hultqvist J."/>
            <person name="Cepicka I."/>
            <person name="Gallot-Lavallee L."/>
            <person name="Salas-Leiva D."/>
            <person name="Curtis B.A."/>
            <person name="Zahonova K."/>
            <person name="Pipaliya S."/>
            <person name="Dacks J."/>
            <person name="Roger A.J."/>
        </authorList>
    </citation>
    <scope>NUCLEOTIDE SEQUENCE</scope>
    <source>
        <strain evidence="6">Busselton2</strain>
    </source>
</reference>
<evidence type="ECO:0000256" key="1">
    <source>
        <dbReference type="ARBA" id="ARBA00004123"/>
    </source>
</evidence>
<dbReference type="Gene3D" id="1.25.40.10">
    <property type="entry name" value="Tetratricopeptide repeat domain"/>
    <property type="match status" value="2"/>
</dbReference>
<evidence type="ECO:0000313" key="6">
    <source>
        <dbReference type="EMBL" id="KAJ3441886.1"/>
    </source>
</evidence>
<dbReference type="AlphaFoldDB" id="A0AAV7ZIQ0"/>
<protein>
    <submittedName>
        <fullName evidence="6">Tpr-containing protein</fullName>
    </submittedName>
</protein>
<dbReference type="InterPro" id="IPR044624">
    <property type="entry name" value="Mbb1-like"/>
</dbReference>
<dbReference type="Pfam" id="PF23231">
    <property type="entry name" value="HAT_Syf1_CNRKL1_C"/>
    <property type="match status" value="1"/>
</dbReference>
<feature type="compositionally biased region" description="Low complexity" evidence="4">
    <location>
        <begin position="317"/>
        <end position="339"/>
    </location>
</feature>
<dbReference type="InterPro" id="IPR003107">
    <property type="entry name" value="HAT"/>
</dbReference>
<comment type="caution">
    <text evidence="6">The sequence shown here is derived from an EMBL/GenBank/DDBJ whole genome shotgun (WGS) entry which is preliminary data.</text>
</comment>
<dbReference type="SMART" id="SM00386">
    <property type="entry name" value="HAT"/>
    <property type="match status" value="4"/>
</dbReference>
<feature type="compositionally biased region" description="Basic residues" evidence="4">
    <location>
        <begin position="357"/>
        <end position="367"/>
    </location>
</feature>
<feature type="domain" description="Pre-mRNA-splicing factor Syf1/CRNKL1-like C-terminal HAT-repeats" evidence="5">
    <location>
        <begin position="430"/>
        <end position="560"/>
    </location>
</feature>
<evidence type="ECO:0000313" key="7">
    <source>
        <dbReference type="Proteomes" id="UP001146793"/>
    </source>
</evidence>
<dbReference type="GO" id="GO:0003727">
    <property type="term" value="F:single-stranded RNA binding"/>
    <property type="evidence" value="ECO:0007669"/>
    <property type="project" value="TreeGrafter"/>
</dbReference>
<dbReference type="InterPro" id="IPR011990">
    <property type="entry name" value="TPR-like_helical_dom_sf"/>
</dbReference>
<dbReference type="Proteomes" id="UP001146793">
    <property type="component" value="Unassembled WGS sequence"/>
</dbReference>
<dbReference type="GO" id="GO:0005634">
    <property type="term" value="C:nucleus"/>
    <property type="evidence" value="ECO:0007669"/>
    <property type="project" value="UniProtKB-SubCell"/>
</dbReference>
<dbReference type="GO" id="GO:0006397">
    <property type="term" value="P:mRNA processing"/>
    <property type="evidence" value="ECO:0007669"/>
    <property type="project" value="InterPro"/>
</dbReference>
<feature type="region of interest" description="Disordered" evidence="4">
    <location>
        <begin position="118"/>
        <end position="147"/>
    </location>
</feature>
<keyword evidence="2" id="KW-0677">Repeat</keyword>
<dbReference type="InterPro" id="IPR055430">
    <property type="entry name" value="HAT_Syf1_CNRKL1_C"/>
</dbReference>
<feature type="region of interest" description="Disordered" evidence="4">
    <location>
        <begin position="166"/>
        <end position="187"/>
    </location>
</feature>
<evidence type="ECO:0000256" key="3">
    <source>
        <dbReference type="ARBA" id="ARBA00023242"/>
    </source>
</evidence>
<evidence type="ECO:0000259" key="5">
    <source>
        <dbReference type="Pfam" id="PF23231"/>
    </source>
</evidence>
<feature type="compositionally biased region" description="Basic and acidic residues" evidence="4">
    <location>
        <begin position="168"/>
        <end position="181"/>
    </location>
</feature>
<dbReference type="PANTHER" id="PTHR44917:SF1">
    <property type="entry name" value="PROTEIN HIGH CHLOROPHYLL FLUORESCENT 107"/>
    <property type="match status" value="1"/>
</dbReference>
<gene>
    <name evidence="6" type="ORF">M0812_13906</name>
</gene>
<proteinExistence type="predicted"/>
<sequence>MFVPFENNQNYNNNNFDLYGTATINEGYYEQPEYDYDYDDDQYFGYEDQQEHSYDYNYLQQEILNVNKEVSNITNKKMNLNNQNRNKTQLLTKELFPTKGFFTTKELVNWDEILNSPQMERKTPTKKKIKKKKTKPQTNSPNKSLFKYSPRTTLRDLHNLPMSKVNQKKYEKSKIKNDRPISKKNLNSPGRVARTLFVPELYWDSGKNFDFGTDFFSSVKLHLKLSDWAKMPISKLLNSNKEKEKPNQSKNKKKEQDDDDDDNDNENDKENKKEKQMEKPQPTNPNKDLLQSFKSMTINRKSKPSRKLISNDEKTINNKQNNNKTINIQTTTTTTTKQLNTKEHKKLSHTIDQFKTPTKKKRNKKLIKLPPNTSNEESENLKQQVNPSPISKKKYQTFQQELKKISKNGLKPVVEFVKNNLHLLPNKIHWKVFLDLADFSKREHKIHKARNFFRFALELQPYDSRIWLEFAKMEEEQGDFINMLKVLVSGIKYCSSNETLVVKALQQLESFGLYTEARELIENLNIQSQNLDKTWKICCEVALFEARIGNIEKAREIFENLFQKVPWATPAFNFASLMELRFGFFENAQKIALMGLEQNPRYGPLWFLLLKIQQILYEKGLVEPKEARELAKRANDNLTQELKWKVNLELAKFEYLSNNLKQCRICLTNAALSTPKNLRWKIWLAGARIELKEKNILTAKSLLNKALEEVNYKSRSMVLIEMAKIEEFNQNYGNARYILQKAKRGSPKEWKVCLESILLEIRAGCPKKATRITKESIELHPGTGRIWAIYIHLLSKNGIDDQLKIFRKAIQEVPKSGEVWCEGARILLNPKSKYFNLKLARRFLNFAIQFTPQYGESFIELIRLELLENGLQTSLKYIKKKCLRSQPNFGQVWNFCKNSPYKSVKEIFQVAKKNIKNEIKQSWRCYQHAIIRYLNSNKQKNNNITNSRKNNNNNNNGELNENIDIQNWDDIFSIDDFITGLQIYNRQIRNMKLLSPKQRIKMIFGQDNIV</sequence>
<dbReference type="EMBL" id="JANTQA010000029">
    <property type="protein sequence ID" value="KAJ3441886.1"/>
    <property type="molecule type" value="Genomic_DNA"/>
</dbReference>
<name>A0AAV7ZIQ0_9EUKA</name>
<feature type="region of interest" description="Disordered" evidence="4">
    <location>
        <begin position="237"/>
        <end position="387"/>
    </location>
</feature>